<organism evidence="2 3">
    <name type="scientific">Stephania yunnanensis</name>
    <dbReference type="NCBI Taxonomy" id="152371"/>
    <lineage>
        <taxon>Eukaryota</taxon>
        <taxon>Viridiplantae</taxon>
        <taxon>Streptophyta</taxon>
        <taxon>Embryophyta</taxon>
        <taxon>Tracheophyta</taxon>
        <taxon>Spermatophyta</taxon>
        <taxon>Magnoliopsida</taxon>
        <taxon>Ranunculales</taxon>
        <taxon>Menispermaceae</taxon>
        <taxon>Menispermoideae</taxon>
        <taxon>Cissampelideae</taxon>
        <taxon>Stephania</taxon>
    </lineage>
</organism>
<name>A0AAP0IVH1_9MAGN</name>
<sequence>MASTSPSEQALSRVPESTIERAVDALLKWIKSKAKNQKAQLLDHDEFLYLILTLKKIPQKGRVNPHKIPLPHPLHEPHTHHQLCLIIDDRSKSALTSDAAKKKIDADNIPVSKVLKLSKLKSDYKPFEAKRQLCGSFDLFLADKRVIPTLPKLLGKEFFKKKKIPVPVDLGRGNWREQVEGVCGSALVYLRTGSCSVVKVARVSSGREAIVENVVAAIQGAVGGGIVPRKWANVRAIHLKAAESVALPIYQAMPTMGFKIEGVRKEEENVDNVEEEEKREEVKKIKKKRVGRIHEVNLDEMLLVGNSEGSESDEDEGREDAELANKKRKKKDEGLDGEKKKEEIVKGIVEKPKKNSLLSEELGGRGVEEEEDSVGLELKKKSKVGMIANGELKMKSKKSKRVLVV</sequence>
<dbReference type="AlphaFoldDB" id="A0AAP0IVH1"/>
<protein>
    <recommendedName>
        <fullName evidence="4">Ribosomal protein L1</fullName>
    </recommendedName>
</protein>
<dbReference type="Gene3D" id="3.40.50.790">
    <property type="match status" value="1"/>
</dbReference>
<keyword evidence="3" id="KW-1185">Reference proteome</keyword>
<dbReference type="Proteomes" id="UP001420932">
    <property type="component" value="Unassembled WGS sequence"/>
</dbReference>
<dbReference type="InterPro" id="IPR016095">
    <property type="entry name" value="Ribosomal_uL1_3-a/b-sand"/>
</dbReference>
<feature type="region of interest" description="Disordered" evidence="1">
    <location>
        <begin position="303"/>
        <end position="346"/>
    </location>
</feature>
<feature type="compositionally biased region" description="Acidic residues" evidence="1">
    <location>
        <begin position="310"/>
        <end position="319"/>
    </location>
</feature>
<gene>
    <name evidence="2" type="ORF">Syun_019119</name>
</gene>
<dbReference type="EMBL" id="JBBNAF010000008">
    <property type="protein sequence ID" value="KAK9121502.1"/>
    <property type="molecule type" value="Genomic_DNA"/>
</dbReference>
<evidence type="ECO:0000313" key="2">
    <source>
        <dbReference type="EMBL" id="KAK9121502.1"/>
    </source>
</evidence>
<reference evidence="2 3" key="1">
    <citation type="submission" date="2024-01" db="EMBL/GenBank/DDBJ databases">
        <title>Genome assemblies of Stephania.</title>
        <authorList>
            <person name="Yang L."/>
        </authorList>
    </citation>
    <scope>NUCLEOTIDE SEQUENCE [LARGE SCALE GENOMIC DNA]</scope>
    <source>
        <strain evidence="2">YNDBR</strain>
        <tissue evidence="2">Leaf</tissue>
    </source>
</reference>
<accession>A0AAP0IVH1</accession>
<dbReference type="Pfam" id="PF00687">
    <property type="entry name" value="Ribosomal_L1"/>
    <property type="match status" value="1"/>
</dbReference>
<dbReference type="FunFam" id="3.40.50.790:FF:000012">
    <property type="entry name" value="Ribosomal protein L1p/L10e family"/>
    <property type="match status" value="1"/>
</dbReference>
<feature type="compositionally biased region" description="Basic and acidic residues" evidence="1">
    <location>
        <begin position="320"/>
        <end position="346"/>
    </location>
</feature>
<evidence type="ECO:0008006" key="4">
    <source>
        <dbReference type="Google" id="ProtNLM"/>
    </source>
</evidence>
<dbReference type="GO" id="GO:0003723">
    <property type="term" value="F:RNA binding"/>
    <property type="evidence" value="ECO:0007669"/>
    <property type="project" value="InterPro"/>
</dbReference>
<dbReference type="CDD" id="cd00403">
    <property type="entry name" value="Ribosomal_L1"/>
    <property type="match status" value="1"/>
</dbReference>
<dbReference type="InterPro" id="IPR023674">
    <property type="entry name" value="Ribosomal_uL1-like"/>
</dbReference>
<proteinExistence type="predicted"/>
<dbReference type="SUPFAM" id="SSF56808">
    <property type="entry name" value="Ribosomal protein L1"/>
    <property type="match status" value="1"/>
</dbReference>
<dbReference type="InterPro" id="IPR028364">
    <property type="entry name" value="Ribosomal_uL1/biogenesis"/>
</dbReference>
<dbReference type="InterPro" id="IPR050257">
    <property type="entry name" value="eL8/uL1-like"/>
</dbReference>
<dbReference type="PANTHER" id="PTHR23105">
    <property type="entry name" value="RIBOSOMAL PROTEIN L7AE FAMILY MEMBER"/>
    <property type="match status" value="1"/>
</dbReference>
<evidence type="ECO:0000256" key="1">
    <source>
        <dbReference type="SAM" id="MobiDB-lite"/>
    </source>
</evidence>
<comment type="caution">
    <text evidence="2">The sequence shown here is derived from an EMBL/GenBank/DDBJ whole genome shotgun (WGS) entry which is preliminary data.</text>
</comment>
<evidence type="ECO:0000313" key="3">
    <source>
        <dbReference type="Proteomes" id="UP001420932"/>
    </source>
</evidence>